<keyword evidence="1" id="KW-1133">Transmembrane helix</keyword>
<dbReference type="PROSITE" id="PS50887">
    <property type="entry name" value="GGDEF"/>
    <property type="match status" value="1"/>
</dbReference>
<evidence type="ECO:0000259" key="2">
    <source>
        <dbReference type="PROSITE" id="PS50112"/>
    </source>
</evidence>
<dbReference type="EMBL" id="BJZV01000004">
    <property type="protein sequence ID" value="GEP09031.1"/>
    <property type="molecule type" value="Genomic_DNA"/>
</dbReference>
<feature type="domain" description="GGDEF" evidence="4">
    <location>
        <begin position="331"/>
        <end position="460"/>
    </location>
</feature>
<gene>
    <name evidence="5" type="ORF">MGN01_08760</name>
</gene>
<dbReference type="Pfam" id="PF00563">
    <property type="entry name" value="EAL"/>
    <property type="match status" value="1"/>
</dbReference>
<dbReference type="InterPro" id="IPR043128">
    <property type="entry name" value="Rev_trsase/Diguanyl_cyclase"/>
</dbReference>
<dbReference type="InterPro" id="IPR035919">
    <property type="entry name" value="EAL_sf"/>
</dbReference>
<dbReference type="CDD" id="cd01949">
    <property type="entry name" value="GGDEF"/>
    <property type="match status" value="1"/>
</dbReference>
<dbReference type="Gene3D" id="3.30.70.270">
    <property type="match status" value="1"/>
</dbReference>
<dbReference type="SUPFAM" id="SSF55073">
    <property type="entry name" value="Nucleotide cyclase"/>
    <property type="match status" value="1"/>
</dbReference>
<accession>A0A512JGF1</accession>
<dbReference type="InterPro" id="IPR000160">
    <property type="entry name" value="GGDEF_dom"/>
</dbReference>
<evidence type="ECO:0000313" key="6">
    <source>
        <dbReference type="Proteomes" id="UP000321750"/>
    </source>
</evidence>
<dbReference type="Pfam" id="PF00989">
    <property type="entry name" value="PAS"/>
    <property type="match status" value="1"/>
</dbReference>
<evidence type="ECO:0000259" key="4">
    <source>
        <dbReference type="PROSITE" id="PS50887"/>
    </source>
</evidence>
<dbReference type="InterPro" id="IPR013767">
    <property type="entry name" value="PAS_fold"/>
</dbReference>
<dbReference type="Pfam" id="PF05226">
    <property type="entry name" value="CHASE2"/>
    <property type="match status" value="1"/>
</dbReference>
<evidence type="ECO:0000256" key="1">
    <source>
        <dbReference type="SAM" id="Phobius"/>
    </source>
</evidence>
<dbReference type="PANTHER" id="PTHR44757:SF2">
    <property type="entry name" value="BIOFILM ARCHITECTURE MAINTENANCE PROTEIN MBAA"/>
    <property type="match status" value="1"/>
</dbReference>
<dbReference type="NCBIfam" id="TIGR00254">
    <property type="entry name" value="GGDEF"/>
    <property type="match status" value="1"/>
</dbReference>
<dbReference type="Pfam" id="PF00990">
    <property type="entry name" value="GGDEF"/>
    <property type="match status" value="1"/>
</dbReference>
<dbReference type="PROSITE" id="PS50883">
    <property type="entry name" value="EAL"/>
    <property type="match status" value="1"/>
</dbReference>
<dbReference type="InterPro" id="IPR029787">
    <property type="entry name" value="Nucleotide_cyclase"/>
</dbReference>
<feature type="domain" description="PAS" evidence="2">
    <location>
        <begin position="179"/>
        <end position="253"/>
    </location>
</feature>
<keyword evidence="1" id="KW-0472">Membrane</keyword>
<name>A0A512JGF1_9HYPH</name>
<feature type="transmembrane region" description="Helical" evidence="1">
    <location>
        <begin position="123"/>
        <end position="140"/>
    </location>
</feature>
<keyword evidence="5" id="KW-0418">Kinase</keyword>
<dbReference type="Gene3D" id="3.20.20.450">
    <property type="entry name" value="EAL domain"/>
    <property type="match status" value="1"/>
</dbReference>
<evidence type="ECO:0000313" key="5">
    <source>
        <dbReference type="EMBL" id="GEP09031.1"/>
    </source>
</evidence>
<organism evidence="5 6">
    <name type="scientific">Methylobacterium gnaphalii</name>
    <dbReference type="NCBI Taxonomy" id="1010610"/>
    <lineage>
        <taxon>Bacteria</taxon>
        <taxon>Pseudomonadati</taxon>
        <taxon>Pseudomonadota</taxon>
        <taxon>Alphaproteobacteria</taxon>
        <taxon>Hyphomicrobiales</taxon>
        <taxon>Methylobacteriaceae</taxon>
        <taxon>Methylobacterium</taxon>
    </lineage>
</organism>
<keyword evidence="5" id="KW-0808">Transferase</keyword>
<protein>
    <submittedName>
        <fullName evidence="5">Histidine kinase</fullName>
    </submittedName>
</protein>
<feature type="transmembrane region" description="Helical" evidence="1">
    <location>
        <begin position="90"/>
        <end position="114"/>
    </location>
</feature>
<dbReference type="Gene3D" id="3.30.450.20">
    <property type="entry name" value="PAS domain"/>
    <property type="match status" value="1"/>
</dbReference>
<dbReference type="InterPro" id="IPR000014">
    <property type="entry name" value="PAS"/>
</dbReference>
<dbReference type="CDD" id="cd00130">
    <property type="entry name" value="PAS"/>
    <property type="match status" value="1"/>
</dbReference>
<dbReference type="Proteomes" id="UP000321750">
    <property type="component" value="Unassembled WGS sequence"/>
</dbReference>
<dbReference type="InterPro" id="IPR052155">
    <property type="entry name" value="Biofilm_reg_signaling"/>
</dbReference>
<keyword evidence="6" id="KW-1185">Reference proteome</keyword>
<dbReference type="AlphaFoldDB" id="A0A512JGF1"/>
<dbReference type="CDD" id="cd01948">
    <property type="entry name" value="EAL"/>
    <property type="match status" value="1"/>
</dbReference>
<dbReference type="InterPro" id="IPR007890">
    <property type="entry name" value="CHASE2"/>
</dbReference>
<dbReference type="SUPFAM" id="SSF141868">
    <property type="entry name" value="EAL domain-like"/>
    <property type="match status" value="1"/>
</dbReference>
<evidence type="ECO:0000259" key="3">
    <source>
        <dbReference type="PROSITE" id="PS50883"/>
    </source>
</evidence>
<dbReference type="SMART" id="SM00052">
    <property type="entry name" value="EAL"/>
    <property type="match status" value="1"/>
</dbReference>
<dbReference type="InterPro" id="IPR001633">
    <property type="entry name" value="EAL_dom"/>
</dbReference>
<dbReference type="SMART" id="SM00267">
    <property type="entry name" value="GGDEF"/>
    <property type="match status" value="1"/>
</dbReference>
<keyword evidence="1" id="KW-0812">Transmembrane</keyword>
<dbReference type="NCBIfam" id="TIGR00229">
    <property type="entry name" value="sensory_box"/>
    <property type="match status" value="1"/>
</dbReference>
<dbReference type="GO" id="GO:0006355">
    <property type="term" value="P:regulation of DNA-templated transcription"/>
    <property type="evidence" value="ECO:0007669"/>
    <property type="project" value="InterPro"/>
</dbReference>
<dbReference type="SUPFAM" id="SSF55785">
    <property type="entry name" value="PYP-like sensor domain (PAS domain)"/>
    <property type="match status" value="1"/>
</dbReference>
<dbReference type="GO" id="GO:0016301">
    <property type="term" value="F:kinase activity"/>
    <property type="evidence" value="ECO:0007669"/>
    <property type="project" value="UniProtKB-KW"/>
</dbReference>
<sequence length="727" mass="78918">MGALMAGRQDENGRAYRIDYGIVPSTVPRVSFIDVLQGVPSTLGALRGKKVIVAGTAAELGDRLNVPNGVILPGSFVLALAAESVLQDRALMAASDAVSFALVLGVMLLMAVLWQRSRASRRIAALAVLGLATEAGAIALQATFPIALDTSLVLCACLAYALAATLDEIDLRGILRLVAEKRFQRLTLSLSDGMVCLDGGGRITFWNPAASSIFGYAEKDGIGRRFDLLLQPTSPADRFDLMAIPLDDLRQGKGYVVELKGRRQSGDVFDLECSLSAWDTPGGIQYGAILRDISLRKQQRERIRFLAECDVLTGLPNRNTLLSRLAEAMAEPATLVLVGVNQFGQINHLRGASFADALIVAIGRRLTALVGPADFTARLSDGEFAIIVAPERADLIGARIIEDFKKAAVATDKGHYRISVSIGAAECATARDSDEWLGNAQFALTAARAASKTEPVPFTLPMRQAIEVREALEIELRQALRRGEFELFYQPQIDLRSARVIGAEALIRWRHPERGYVSPGEFMPVVNTTSLAEEVSAWVMETAFLQTAKWFRAGHPIRVGINLSQCQFGTGDLVSQVDRLLARHEVPPHLIELEVTEDIILDNANNPTLTLSELRSRSIKLAFDDFGTGYGSLTYLKKFPLDTIKIDQTFVRNLSPGSDDAAIVRTTIDLGHALGLSVIAEGIEDEAAWHFLRDLGCDEGQGYFFGRPIPSETFEATFLASGTEHAA</sequence>
<reference evidence="5 6" key="1">
    <citation type="submission" date="2019-07" db="EMBL/GenBank/DDBJ databases">
        <title>Whole genome shotgun sequence of Methylobacterium gnaphalii NBRC 107716.</title>
        <authorList>
            <person name="Hosoyama A."/>
            <person name="Uohara A."/>
            <person name="Ohji S."/>
            <person name="Ichikawa N."/>
        </authorList>
    </citation>
    <scope>NUCLEOTIDE SEQUENCE [LARGE SCALE GENOMIC DNA]</scope>
    <source>
        <strain evidence="5 6">NBRC 107716</strain>
    </source>
</reference>
<dbReference type="PANTHER" id="PTHR44757">
    <property type="entry name" value="DIGUANYLATE CYCLASE DGCP"/>
    <property type="match status" value="1"/>
</dbReference>
<dbReference type="PROSITE" id="PS50112">
    <property type="entry name" value="PAS"/>
    <property type="match status" value="1"/>
</dbReference>
<dbReference type="SMART" id="SM00091">
    <property type="entry name" value="PAS"/>
    <property type="match status" value="1"/>
</dbReference>
<dbReference type="InterPro" id="IPR035965">
    <property type="entry name" value="PAS-like_dom_sf"/>
</dbReference>
<comment type="caution">
    <text evidence="5">The sequence shown here is derived from an EMBL/GenBank/DDBJ whole genome shotgun (WGS) entry which is preliminary data.</text>
</comment>
<feature type="domain" description="EAL" evidence="3">
    <location>
        <begin position="469"/>
        <end position="722"/>
    </location>
</feature>
<proteinExistence type="predicted"/>